<gene>
    <name evidence="1" type="ORF">IV81_GL001218</name>
</gene>
<evidence type="ECO:0000313" key="2">
    <source>
        <dbReference type="Proteomes" id="UP000051859"/>
    </source>
</evidence>
<reference evidence="1 2" key="1">
    <citation type="journal article" date="2015" name="Genome Announc.">
        <title>Expanding the biotechnology potential of lactobacilli through comparative genomics of 213 strains and associated genera.</title>
        <authorList>
            <person name="Sun Z."/>
            <person name="Harris H.M."/>
            <person name="McCann A."/>
            <person name="Guo C."/>
            <person name="Argimon S."/>
            <person name="Zhang W."/>
            <person name="Yang X."/>
            <person name="Jeffery I.B."/>
            <person name="Cooney J.C."/>
            <person name="Kagawa T.F."/>
            <person name="Liu W."/>
            <person name="Song Y."/>
            <person name="Salvetti E."/>
            <person name="Wrobel A."/>
            <person name="Rasinkangas P."/>
            <person name="Parkhill J."/>
            <person name="Rea M.C."/>
            <person name="O'Sullivan O."/>
            <person name="Ritari J."/>
            <person name="Douillard F.P."/>
            <person name="Paul Ross R."/>
            <person name="Yang R."/>
            <person name="Briner A.E."/>
            <person name="Felis G.E."/>
            <person name="de Vos W.M."/>
            <person name="Barrangou R."/>
            <person name="Klaenhammer T.R."/>
            <person name="Caufield P.W."/>
            <person name="Cui Y."/>
            <person name="Zhang H."/>
            <person name="O'Toole P.W."/>
        </authorList>
    </citation>
    <scope>NUCLEOTIDE SEQUENCE [LARGE SCALE GENOMIC DNA]</scope>
    <source>
        <strain evidence="1 2">DSM 18001</strain>
    </source>
</reference>
<dbReference type="AlphaFoldDB" id="A0A0R2L3W7"/>
<comment type="caution">
    <text evidence="1">The sequence shown here is derived from an EMBL/GenBank/DDBJ whole genome shotgun (WGS) entry which is preliminary data.</text>
</comment>
<dbReference type="STRING" id="331679.IV81_GL001218"/>
<name>A0A0R2L3W7_9LACO</name>
<evidence type="ECO:0008006" key="3">
    <source>
        <dbReference type="Google" id="ProtNLM"/>
    </source>
</evidence>
<proteinExistence type="predicted"/>
<dbReference type="PATRIC" id="fig|331679.3.peg.1244"/>
<organism evidence="1 2">
    <name type="scientific">Pediococcus stilesii</name>
    <dbReference type="NCBI Taxonomy" id="331679"/>
    <lineage>
        <taxon>Bacteria</taxon>
        <taxon>Bacillati</taxon>
        <taxon>Bacillota</taxon>
        <taxon>Bacilli</taxon>
        <taxon>Lactobacillales</taxon>
        <taxon>Lactobacillaceae</taxon>
        <taxon>Pediococcus</taxon>
    </lineage>
</organism>
<keyword evidence="2" id="KW-1185">Reference proteome</keyword>
<accession>A0A0R2L3W7</accession>
<dbReference type="RefSeq" id="WP_057801916.1">
    <property type="nucleotide sequence ID" value="NZ_JQBX01000004.1"/>
</dbReference>
<dbReference type="EMBL" id="JQBX01000004">
    <property type="protein sequence ID" value="KRN94581.1"/>
    <property type="molecule type" value="Genomic_DNA"/>
</dbReference>
<dbReference type="Proteomes" id="UP000051859">
    <property type="component" value="Unassembled WGS sequence"/>
</dbReference>
<sequence length="104" mass="11915">MTEQEKVDLLPIFKERMHIFHDSEDDNLKAIIEGSKSEIKRMTGSDDLNIIGIRELVLERSRYVYNDSVEFFEDNFQAQILGMSAVISETEVTGDESVSTPEDK</sequence>
<evidence type="ECO:0000313" key="1">
    <source>
        <dbReference type="EMBL" id="KRN94581.1"/>
    </source>
</evidence>
<protein>
    <recommendedName>
        <fullName evidence="3">Phage gp6-like head-tail connector protein</fullName>
    </recommendedName>
</protein>